<accession>A0AAJ7L695</accession>
<feature type="signal peptide" evidence="2">
    <location>
        <begin position="1"/>
        <end position="17"/>
    </location>
</feature>
<dbReference type="InterPro" id="IPR038875">
    <property type="entry name" value="PLA2_conodipine-like"/>
</dbReference>
<evidence type="ECO:0000313" key="4">
    <source>
        <dbReference type="RefSeq" id="XP_018497111.1"/>
    </source>
</evidence>
<evidence type="ECO:0000313" key="3">
    <source>
        <dbReference type="Proteomes" id="UP000694867"/>
    </source>
</evidence>
<dbReference type="SUPFAM" id="SSF48619">
    <property type="entry name" value="Phospholipase A2, PLA2"/>
    <property type="match status" value="1"/>
</dbReference>
<organism evidence="3 4">
    <name type="scientific">Galendromus occidentalis</name>
    <name type="common">western predatory mite</name>
    <dbReference type="NCBI Taxonomy" id="34638"/>
    <lineage>
        <taxon>Eukaryota</taxon>
        <taxon>Metazoa</taxon>
        <taxon>Ecdysozoa</taxon>
        <taxon>Arthropoda</taxon>
        <taxon>Chelicerata</taxon>
        <taxon>Arachnida</taxon>
        <taxon>Acari</taxon>
        <taxon>Parasitiformes</taxon>
        <taxon>Mesostigmata</taxon>
        <taxon>Gamasina</taxon>
        <taxon>Phytoseioidea</taxon>
        <taxon>Phytoseiidae</taxon>
        <taxon>Typhlodrominae</taxon>
        <taxon>Galendromus</taxon>
    </lineage>
</organism>
<name>A0AAJ7L695_9ACAR</name>
<proteinExistence type="predicted"/>
<dbReference type="PANTHER" id="PTHR37687">
    <property type="entry name" value="AGAP006772-PA"/>
    <property type="match status" value="1"/>
</dbReference>
<dbReference type="GeneID" id="100901572"/>
<feature type="chain" id="PRO_5042462583" evidence="2">
    <location>
        <begin position="18"/>
        <end position="461"/>
    </location>
</feature>
<evidence type="ECO:0000256" key="2">
    <source>
        <dbReference type="SAM" id="SignalP"/>
    </source>
</evidence>
<keyword evidence="3" id="KW-1185">Reference proteome</keyword>
<dbReference type="Gene3D" id="1.20.90.10">
    <property type="entry name" value="Phospholipase A2 domain"/>
    <property type="match status" value="1"/>
</dbReference>
<sequence>MKTVPILVAALASAAFALDLETVQRNSNRHRDFTLPTMEKRRVETKPSDQLHMYNDYMSDSLRSSDAQQYYRRVQELLANIISQKSRGDPNSLENLRQREIVLRRLTDIRPPYDQDDFPAYSQVPQEDTLRWASPLPEMIRPAPSENHRAAYRSHKQFPYSTRAPQEEMIKKRSIDNSFESQARGVNNLLRKKKRSEVNDRVSDHANATSGNKKMSPDQFKQWLTDEYYRNMAMSFATMRKKRSILEPAPVMVAPPNRDEELAYEKLRIIEEGLLQDALHAMVKSVPDRHGANERPQFPREVNVAQDIETLKKILQSLVADTQKLRAVNEAEIRAALKNGVGDIDPDRDGEPSQCPELRLLMNGCSALRGMFPPDPIREKFVASCNWHEVCYSCGAKLGISAEQCDESFLLDMKFICAQLGSCNPDLTSLLLRPLHKKRVFMKQNIPPICARACVVNFLSQ</sequence>
<dbReference type="GO" id="GO:0050482">
    <property type="term" value="P:arachidonate secretion"/>
    <property type="evidence" value="ECO:0007669"/>
    <property type="project" value="InterPro"/>
</dbReference>
<dbReference type="PANTHER" id="PTHR37687:SF1">
    <property type="entry name" value="AGAP006772-PA"/>
    <property type="match status" value="1"/>
</dbReference>
<evidence type="ECO:0000256" key="1">
    <source>
        <dbReference type="SAM" id="MobiDB-lite"/>
    </source>
</evidence>
<dbReference type="Proteomes" id="UP000694867">
    <property type="component" value="Unplaced"/>
</dbReference>
<dbReference type="GO" id="GO:0004623">
    <property type="term" value="F:phospholipase A2 activity"/>
    <property type="evidence" value="ECO:0007669"/>
    <property type="project" value="InterPro"/>
</dbReference>
<dbReference type="AlphaFoldDB" id="A0AAJ7L695"/>
<keyword evidence="2" id="KW-0732">Signal</keyword>
<dbReference type="GO" id="GO:0006644">
    <property type="term" value="P:phospholipid metabolic process"/>
    <property type="evidence" value="ECO:0007669"/>
    <property type="project" value="InterPro"/>
</dbReference>
<dbReference type="InterPro" id="IPR036444">
    <property type="entry name" value="PLipase_A2_dom_sf"/>
</dbReference>
<dbReference type="RefSeq" id="XP_018497111.1">
    <property type="nucleotide sequence ID" value="XM_018641595.1"/>
</dbReference>
<gene>
    <name evidence="4" type="primary">LOC100901572</name>
</gene>
<protein>
    <submittedName>
        <fullName evidence="4">Uncharacterized protein LOC100901572</fullName>
    </submittedName>
</protein>
<feature type="region of interest" description="Disordered" evidence="1">
    <location>
        <begin position="181"/>
        <end position="217"/>
    </location>
</feature>
<reference evidence="4" key="1">
    <citation type="submission" date="2025-08" db="UniProtKB">
        <authorList>
            <consortium name="RefSeq"/>
        </authorList>
    </citation>
    <scope>IDENTIFICATION</scope>
</reference>
<dbReference type="KEGG" id="goe:100901572"/>